<evidence type="ECO:0000256" key="1">
    <source>
        <dbReference type="SAM" id="MobiDB-lite"/>
    </source>
</evidence>
<dbReference type="Proteomes" id="UP001140074">
    <property type="component" value="Unassembled WGS sequence"/>
</dbReference>
<feature type="region of interest" description="Disordered" evidence="1">
    <location>
        <begin position="1"/>
        <end position="79"/>
    </location>
</feature>
<evidence type="ECO:0000313" key="2">
    <source>
        <dbReference type="EMBL" id="KAJ2866734.1"/>
    </source>
</evidence>
<keyword evidence="3" id="KW-1185">Reference proteome</keyword>
<proteinExistence type="predicted"/>
<reference evidence="2" key="1">
    <citation type="submission" date="2022-07" db="EMBL/GenBank/DDBJ databases">
        <title>Phylogenomic reconstructions and comparative analyses of Kickxellomycotina fungi.</title>
        <authorList>
            <person name="Reynolds N.K."/>
            <person name="Stajich J.E."/>
            <person name="Barry K."/>
            <person name="Grigoriev I.V."/>
            <person name="Crous P."/>
            <person name="Smith M.E."/>
        </authorList>
    </citation>
    <scope>NUCLEOTIDE SEQUENCE</scope>
    <source>
        <strain evidence="2">RSA 476</strain>
    </source>
</reference>
<feature type="compositionally biased region" description="Low complexity" evidence="1">
    <location>
        <begin position="1"/>
        <end position="10"/>
    </location>
</feature>
<name>A0A9W8ILI2_9FUNG</name>
<gene>
    <name evidence="2" type="ORF">GGH94_001304</name>
</gene>
<accession>A0A9W8ILI2</accession>
<feature type="region of interest" description="Disordered" evidence="1">
    <location>
        <begin position="461"/>
        <end position="493"/>
    </location>
</feature>
<organism evidence="2 3">
    <name type="scientific">Coemansia aciculifera</name>
    <dbReference type="NCBI Taxonomy" id="417176"/>
    <lineage>
        <taxon>Eukaryota</taxon>
        <taxon>Fungi</taxon>
        <taxon>Fungi incertae sedis</taxon>
        <taxon>Zoopagomycota</taxon>
        <taxon>Kickxellomycotina</taxon>
        <taxon>Kickxellomycetes</taxon>
        <taxon>Kickxellales</taxon>
        <taxon>Kickxellaceae</taxon>
        <taxon>Coemansia</taxon>
    </lineage>
</organism>
<dbReference type="EMBL" id="JANBUY010000031">
    <property type="protein sequence ID" value="KAJ2866734.1"/>
    <property type="molecule type" value="Genomic_DNA"/>
</dbReference>
<evidence type="ECO:0000313" key="3">
    <source>
        <dbReference type="Proteomes" id="UP001140074"/>
    </source>
</evidence>
<feature type="compositionally biased region" description="Polar residues" evidence="1">
    <location>
        <begin position="484"/>
        <end position="493"/>
    </location>
</feature>
<dbReference type="AlphaFoldDB" id="A0A9W8ILI2"/>
<protein>
    <submittedName>
        <fullName evidence="2">Uncharacterized protein</fullName>
    </submittedName>
</protein>
<comment type="caution">
    <text evidence="2">The sequence shown here is derived from an EMBL/GenBank/DDBJ whole genome shotgun (WGS) entry which is preliminary data.</text>
</comment>
<feature type="compositionally biased region" description="Acidic residues" evidence="1">
    <location>
        <begin position="11"/>
        <end position="45"/>
    </location>
</feature>
<feature type="compositionally biased region" description="Basic residues" evidence="1">
    <location>
        <begin position="60"/>
        <end position="69"/>
    </location>
</feature>
<sequence length="493" mass="51034">MEAVNPPAIEAEMEDAEPPADDDSAMEDEEPTDDDADMEDEDSASDNDVQMEAKMEALQRPHRQPRTRRPVNAATGTLPLNPMYSATGAFDAGSFNFGNQQANNASSSSTSGATINVPVFNSGRDAIAWINGNTGANALPSYTIGQAAPGTLPDIRHIYFNVLAQGFGNAVAKGNALLADNQGTGNGTVFDNSTEAGALLLSLGDLWLSNYTATDATQVPNDFDASTLLLGLSNPWLNNNAATGDNALFAGTTGNDANQWFNNSSNVGNVPVADNTGSAAPEYTYEGIGEADVLSFINSLSNPLRDQFINQAPPAVPPAIPIADTTLLGNNLGAFDFGNNSITGAFPLDHVFPDLGLAPNPAVHDNINSGSNNLIQELGRFAAIPAPVASTGAVPAAPGQATTAVGNAGNAVEVPNGDEIDALLRGIDSMDDEMLAQFNANLRASGFNLEARKQAMPTMVTAPTTPVDSTGVHESGGGSDTEQRSATTTSADH</sequence>